<organism evidence="2">
    <name type="scientific">Mytilinidion resinicola</name>
    <dbReference type="NCBI Taxonomy" id="574789"/>
    <lineage>
        <taxon>Eukaryota</taxon>
        <taxon>Fungi</taxon>
        <taxon>Dikarya</taxon>
        <taxon>Ascomycota</taxon>
        <taxon>Pezizomycotina</taxon>
        <taxon>Dothideomycetes</taxon>
        <taxon>Pleosporomycetidae</taxon>
        <taxon>Mytilinidiales</taxon>
        <taxon>Mytilinidiaceae</taxon>
        <taxon>Mytilinidion</taxon>
    </lineage>
</organism>
<dbReference type="AlphaFoldDB" id="A0A6A6YEH3"/>
<evidence type="ECO:0000256" key="1">
    <source>
        <dbReference type="SAM" id="MobiDB-lite"/>
    </source>
</evidence>
<evidence type="ECO:0000313" key="4">
    <source>
        <dbReference type="RefSeq" id="XP_033573211.1"/>
    </source>
</evidence>
<evidence type="ECO:0000313" key="2">
    <source>
        <dbReference type="EMBL" id="KAF2806247.1"/>
    </source>
</evidence>
<reference evidence="4" key="2">
    <citation type="submission" date="2020-04" db="EMBL/GenBank/DDBJ databases">
        <authorList>
            <consortium name="NCBI Genome Project"/>
        </authorList>
    </citation>
    <scope>NUCLEOTIDE SEQUENCE</scope>
    <source>
        <strain evidence="4">CBS 304.34</strain>
    </source>
</reference>
<accession>A0A6A6YEH3</accession>
<name>A0A6A6YEH3_9PEZI</name>
<dbReference type="OrthoDB" id="3880384at2759"/>
<dbReference type="GeneID" id="54455614"/>
<proteinExistence type="predicted"/>
<reference evidence="2 4" key="1">
    <citation type="journal article" date="2020" name="Stud. Mycol.">
        <title>101 Dothideomycetes genomes: a test case for predicting lifestyles and emergence of pathogens.</title>
        <authorList>
            <person name="Haridas S."/>
            <person name="Albert R."/>
            <person name="Binder M."/>
            <person name="Bloem J."/>
            <person name="Labutti K."/>
            <person name="Salamov A."/>
            <person name="Andreopoulos B."/>
            <person name="Baker S."/>
            <person name="Barry K."/>
            <person name="Bills G."/>
            <person name="Bluhm B."/>
            <person name="Cannon C."/>
            <person name="Castanera R."/>
            <person name="Culley D."/>
            <person name="Daum C."/>
            <person name="Ezra D."/>
            <person name="Gonzalez J."/>
            <person name="Henrissat B."/>
            <person name="Kuo A."/>
            <person name="Liang C."/>
            <person name="Lipzen A."/>
            <person name="Lutzoni F."/>
            <person name="Magnuson J."/>
            <person name="Mondo S."/>
            <person name="Nolan M."/>
            <person name="Ohm R."/>
            <person name="Pangilinan J."/>
            <person name="Park H.-J."/>
            <person name="Ramirez L."/>
            <person name="Alfaro M."/>
            <person name="Sun H."/>
            <person name="Tritt A."/>
            <person name="Yoshinaga Y."/>
            <person name="Zwiers L.-H."/>
            <person name="Turgeon B."/>
            <person name="Goodwin S."/>
            <person name="Spatafora J."/>
            <person name="Crous P."/>
            <person name="Grigoriev I."/>
        </authorList>
    </citation>
    <scope>NUCLEOTIDE SEQUENCE</scope>
    <source>
        <strain evidence="2 4">CBS 304.34</strain>
    </source>
</reference>
<evidence type="ECO:0000313" key="3">
    <source>
        <dbReference type="Proteomes" id="UP000504636"/>
    </source>
</evidence>
<dbReference type="EMBL" id="MU003707">
    <property type="protein sequence ID" value="KAF2806247.1"/>
    <property type="molecule type" value="Genomic_DNA"/>
</dbReference>
<feature type="non-terminal residue" evidence="2">
    <location>
        <position position="215"/>
    </location>
</feature>
<feature type="region of interest" description="Disordered" evidence="1">
    <location>
        <begin position="148"/>
        <end position="215"/>
    </location>
</feature>
<dbReference type="RefSeq" id="XP_033573211.1">
    <property type="nucleotide sequence ID" value="XM_033714721.1"/>
</dbReference>
<feature type="compositionally biased region" description="Polar residues" evidence="1">
    <location>
        <begin position="181"/>
        <end position="197"/>
    </location>
</feature>
<protein>
    <submittedName>
        <fullName evidence="2 4">Uncharacterized protein</fullName>
    </submittedName>
</protein>
<sequence length="215" mass="25081">MTPNLYLATQTLFSPHKWFVRRQSEKPRRQTEHWENPIAGIYEYIPGRGWYLVATDYPDERLVQPIHVKYSKVLKRYMLQPDYDTRKRHGNIKDAKGKTRNVCFFRLDDGVAWVHCWDDEGHFIPGPYKMWCVDKETNQFRHMLKGDDPFYTSRSNSRADDQIPTSRRSQESRSTQYRGEGSNSRTPNTSQPSTRANSVRGLSAPPTRPGSPRGS</sequence>
<reference evidence="4" key="3">
    <citation type="submission" date="2025-04" db="UniProtKB">
        <authorList>
            <consortium name="RefSeq"/>
        </authorList>
    </citation>
    <scope>IDENTIFICATION</scope>
    <source>
        <strain evidence="4">CBS 304.34</strain>
    </source>
</reference>
<gene>
    <name evidence="2 4" type="ORF">BDZ99DRAFT_364124</name>
</gene>
<dbReference type="Proteomes" id="UP000504636">
    <property type="component" value="Unplaced"/>
</dbReference>
<keyword evidence="3" id="KW-1185">Reference proteome</keyword>